<dbReference type="InterPro" id="IPR050268">
    <property type="entry name" value="NADH-dep_flavin_reductase"/>
</dbReference>
<keyword evidence="5" id="KW-1185">Reference proteome</keyword>
<evidence type="ECO:0000313" key="5">
    <source>
        <dbReference type="Proteomes" id="UP001251870"/>
    </source>
</evidence>
<evidence type="ECO:0000256" key="2">
    <source>
        <dbReference type="ARBA" id="ARBA00023002"/>
    </source>
</evidence>
<sequence>MTTTPTTRTFDPLDLREAFSHFPQGVVAVGAQIDGAPQALVASTFTVGVSLEPPLVTFAVQHTSQTWPRLRSAPALGVSVMGRDQFGLCRQLASKDRASRFDGVDYAIDDAGALTLPASPMWLSTRIYDEVRAGDHDIVILEITDVGSIPGAAGMVFHQSSFKELAALELSA</sequence>
<dbReference type="GO" id="GO:0016491">
    <property type="term" value="F:oxidoreductase activity"/>
    <property type="evidence" value="ECO:0007669"/>
    <property type="project" value="UniProtKB-KW"/>
</dbReference>
<evidence type="ECO:0000313" key="4">
    <source>
        <dbReference type="EMBL" id="MDR8018997.1"/>
    </source>
</evidence>
<proteinExistence type="inferred from homology"/>
<gene>
    <name evidence="4" type="ORF">RIL96_05395</name>
</gene>
<protein>
    <submittedName>
        <fullName evidence="4">Flavin reductase family protein</fullName>
        <ecNumber evidence="4">1.-.-.-</ecNumber>
    </submittedName>
</protein>
<dbReference type="InterPro" id="IPR012349">
    <property type="entry name" value="Split_barrel_FMN-bd"/>
</dbReference>
<name>A0ABU2DR57_9MICC</name>
<dbReference type="PANTHER" id="PTHR30466:SF11">
    <property type="entry name" value="FLAVIN-DEPENDENT MONOOXYGENASE, REDUCTASE SUBUNIT HSAB"/>
    <property type="match status" value="1"/>
</dbReference>
<dbReference type="Gene3D" id="2.30.110.10">
    <property type="entry name" value="Electron Transport, Fmn-binding Protein, Chain A"/>
    <property type="match status" value="1"/>
</dbReference>
<dbReference type="EC" id="1.-.-.-" evidence="4"/>
<comment type="caution">
    <text evidence="4">The sequence shown here is derived from an EMBL/GenBank/DDBJ whole genome shotgun (WGS) entry which is preliminary data.</text>
</comment>
<dbReference type="SUPFAM" id="SSF50475">
    <property type="entry name" value="FMN-binding split barrel"/>
    <property type="match status" value="1"/>
</dbReference>
<feature type="domain" description="Flavin reductase like" evidence="3">
    <location>
        <begin position="19"/>
        <end position="164"/>
    </location>
</feature>
<dbReference type="EMBL" id="JAVKGR010000004">
    <property type="protein sequence ID" value="MDR8018997.1"/>
    <property type="molecule type" value="Genomic_DNA"/>
</dbReference>
<dbReference type="Proteomes" id="UP001251870">
    <property type="component" value="Unassembled WGS sequence"/>
</dbReference>
<keyword evidence="2 4" id="KW-0560">Oxidoreductase</keyword>
<organism evidence="4 5">
    <name type="scientific">Nesterenkonia aerolata</name>
    <dbReference type="NCBI Taxonomy" id="3074079"/>
    <lineage>
        <taxon>Bacteria</taxon>
        <taxon>Bacillati</taxon>
        <taxon>Actinomycetota</taxon>
        <taxon>Actinomycetes</taxon>
        <taxon>Micrococcales</taxon>
        <taxon>Micrococcaceae</taxon>
        <taxon>Nesterenkonia</taxon>
    </lineage>
</organism>
<dbReference type="Pfam" id="PF01613">
    <property type="entry name" value="Flavin_Reduct"/>
    <property type="match status" value="1"/>
</dbReference>
<reference evidence="4 5" key="1">
    <citation type="submission" date="2023-09" db="EMBL/GenBank/DDBJ databases">
        <title>Description of three actinobacteria isolated from air of manufacturing shop in a pharmaceutical factory.</title>
        <authorList>
            <person name="Zhang D.-F."/>
        </authorList>
    </citation>
    <scope>NUCLEOTIDE SEQUENCE [LARGE SCALE GENOMIC DNA]</scope>
    <source>
        <strain evidence="4 5">LY-0111</strain>
    </source>
</reference>
<comment type="similarity">
    <text evidence="1">Belongs to the non-flavoprotein flavin reductase family.</text>
</comment>
<evidence type="ECO:0000259" key="3">
    <source>
        <dbReference type="SMART" id="SM00903"/>
    </source>
</evidence>
<accession>A0ABU2DR57</accession>
<dbReference type="PANTHER" id="PTHR30466">
    <property type="entry name" value="FLAVIN REDUCTASE"/>
    <property type="match status" value="1"/>
</dbReference>
<dbReference type="RefSeq" id="WP_310547994.1">
    <property type="nucleotide sequence ID" value="NZ_JAVKGR010000004.1"/>
</dbReference>
<dbReference type="InterPro" id="IPR002563">
    <property type="entry name" value="Flavin_Rdtase-like_dom"/>
</dbReference>
<dbReference type="SMART" id="SM00903">
    <property type="entry name" value="Flavin_Reduct"/>
    <property type="match status" value="1"/>
</dbReference>
<evidence type="ECO:0000256" key="1">
    <source>
        <dbReference type="ARBA" id="ARBA00008898"/>
    </source>
</evidence>